<feature type="transmembrane region" description="Helical" evidence="6">
    <location>
        <begin position="117"/>
        <end position="139"/>
    </location>
</feature>
<dbReference type="CDD" id="cd17316">
    <property type="entry name" value="MFS_SV2_like"/>
    <property type="match status" value="1"/>
</dbReference>
<feature type="transmembrane region" description="Helical" evidence="6">
    <location>
        <begin position="179"/>
        <end position="198"/>
    </location>
</feature>
<evidence type="ECO:0000313" key="9">
    <source>
        <dbReference type="Proteomes" id="UP001057702"/>
    </source>
</evidence>
<evidence type="ECO:0000259" key="7">
    <source>
        <dbReference type="PROSITE" id="PS50850"/>
    </source>
</evidence>
<dbReference type="InterPro" id="IPR020846">
    <property type="entry name" value="MFS_dom"/>
</dbReference>
<accession>A0ABT1PSP6</accession>
<dbReference type="InterPro" id="IPR005829">
    <property type="entry name" value="Sugar_transporter_CS"/>
</dbReference>
<comment type="caution">
    <text evidence="8">The sequence shown here is derived from an EMBL/GenBank/DDBJ whole genome shotgun (WGS) entry which is preliminary data.</text>
</comment>
<feature type="transmembrane region" description="Helical" evidence="6">
    <location>
        <begin position="258"/>
        <end position="279"/>
    </location>
</feature>
<dbReference type="PROSITE" id="PS00217">
    <property type="entry name" value="SUGAR_TRANSPORT_2"/>
    <property type="match status" value="1"/>
</dbReference>
<evidence type="ECO:0000256" key="1">
    <source>
        <dbReference type="ARBA" id="ARBA00004651"/>
    </source>
</evidence>
<feature type="transmembrane region" description="Helical" evidence="6">
    <location>
        <begin position="61"/>
        <end position="81"/>
    </location>
</feature>
<dbReference type="InterPro" id="IPR005828">
    <property type="entry name" value="MFS_sugar_transport-like"/>
</dbReference>
<dbReference type="Proteomes" id="UP001057702">
    <property type="component" value="Unassembled WGS sequence"/>
</dbReference>
<dbReference type="SUPFAM" id="SSF103473">
    <property type="entry name" value="MFS general substrate transporter"/>
    <property type="match status" value="1"/>
</dbReference>
<name>A0ABT1PSP6_9ACTN</name>
<protein>
    <submittedName>
        <fullName evidence="8">MFS transporter</fullName>
    </submittedName>
</protein>
<feature type="domain" description="Major facilitator superfamily (MFS) profile" evidence="7">
    <location>
        <begin position="25"/>
        <end position="434"/>
    </location>
</feature>
<dbReference type="PANTHER" id="PTHR48022">
    <property type="entry name" value="PLASTIDIC GLUCOSE TRANSPORTER 4"/>
    <property type="match status" value="1"/>
</dbReference>
<dbReference type="EMBL" id="JANFNG010000002">
    <property type="protein sequence ID" value="MCQ4079975.1"/>
    <property type="molecule type" value="Genomic_DNA"/>
</dbReference>
<evidence type="ECO:0000256" key="2">
    <source>
        <dbReference type="ARBA" id="ARBA00010992"/>
    </source>
</evidence>
<feature type="transmembrane region" description="Helical" evidence="6">
    <location>
        <begin position="25"/>
        <end position="49"/>
    </location>
</feature>
<evidence type="ECO:0000256" key="3">
    <source>
        <dbReference type="ARBA" id="ARBA00022692"/>
    </source>
</evidence>
<reference evidence="8" key="1">
    <citation type="submission" date="2022-06" db="EMBL/GenBank/DDBJ databases">
        <title>Draft genome sequence of Streptomyces sp. RB6PN25 isolated from peat swamp forest in Thailand.</title>
        <authorList>
            <person name="Duangmal K."/>
            <person name="Klaysubun C."/>
        </authorList>
    </citation>
    <scope>NUCLEOTIDE SEQUENCE</scope>
    <source>
        <strain evidence="8">RB6PN25</strain>
    </source>
</reference>
<proteinExistence type="inferred from homology"/>
<feature type="transmembrane region" description="Helical" evidence="6">
    <location>
        <begin position="407"/>
        <end position="430"/>
    </location>
</feature>
<dbReference type="Gene3D" id="1.20.1250.20">
    <property type="entry name" value="MFS general substrate transporter like domains"/>
    <property type="match status" value="1"/>
</dbReference>
<gene>
    <name evidence="8" type="ORF">NGB36_05055</name>
</gene>
<keyword evidence="4 6" id="KW-1133">Transmembrane helix</keyword>
<organism evidence="8 9">
    <name type="scientific">Streptomyces humicola</name>
    <dbReference type="NCBI Taxonomy" id="2953240"/>
    <lineage>
        <taxon>Bacteria</taxon>
        <taxon>Bacillati</taxon>
        <taxon>Actinomycetota</taxon>
        <taxon>Actinomycetes</taxon>
        <taxon>Kitasatosporales</taxon>
        <taxon>Streptomycetaceae</taxon>
        <taxon>Streptomyces</taxon>
    </lineage>
</organism>
<dbReference type="PROSITE" id="PS50850">
    <property type="entry name" value="MFS"/>
    <property type="match status" value="1"/>
</dbReference>
<dbReference type="RefSeq" id="WP_255918837.1">
    <property type="nucleotide sequence ID" value="NZ_JANFNG010000002.1"/>
</dbReference>
<keyword evidence="9" id="KW-1185">Reference proteome</keyword>
<feature type="transmembrane region" description="Helical" evidence="6">
    <location>
        <begin position="343"/>
        <end position="367"/>
    </location>
</feature>
<evidence type="ECO:0000313" key="8">
    <source>
        <dbReference type="EMBL" id="MCQ4079975.1"/>
    </source>
</evidence>
<feature type="transmembrane region" description="Helical" evidence="6">
    <location>
        <begin position="319"/>
        <end position="337"/>
    </location>
</feature>
<feature type="transmembrane region" description="Helical" evidence="6">
    <location>
        <begin position="151"/>
        <end position="173"/>
    </location>
</feature>
<dbReference type="InterPro" id="IPR050360">
    <property type="entry name" value="MFS_Sugar_Transporters"/>
</dbReference>
<keyword evidence="5 6" id="KW-0472">Membrane</keyword>
<dbReference type="InterPro" id="IPR036259">
    <property type="entry name" value="MFS_trans_sf"/>
</dbReference>
<dbReference type="PANTHER" id="PTHR48022:SF2">
    <property type="entry name" value="PLASTIDIC GLUCOSE TRANSPORTER 4"/>
    <property type="match status" value="1"/>
</dbReference>
<evidence type="ECO:0000256" key="4">
    <source>
        <dbReference type="ARBA" id="ARBA00022989"/>
    </source>
</evidence>
<feature type="transmembrane region" description="Helical" evidence="6">
    <location>
        <begin position="93"/>
        <end position="111"/>
    </location>
</feature>
<evidence type="ECO:0000256" key="5">
    <source>
        <dbReference type="ARBA" id="ARBA00023136"/>
    </source>
</evidence>
<evidence type="ECO:0000256" key="6">
    <source>
        <dbReference type="SAM" id="Phobius"/>
    </source>
</evidence>
<feature type="transmembrane region" description="Helical" evidence="6">
    <location>
        <begin position="291"/>
        <end position="312"/>
    </location>
</feature>
<keyword evidence="3 6" id="KW-0812">Transmembrane</keyword>
<dbReference type="Pfam" id="PF00083">
    <property type="entry name" value="Sugar_tr"/>
    <property type="match status" value="1"/>
</dbReference>
<sequence length="460" mass="49258">MTVASNALPQSFGDIPKARRFLRRLTAATGGGMFIDGFVFAAVASALAGKAMTSDLHMSSFWQEMISSSTLIGTFFGGLLLGYVTDKIGRRPMFTIDLSVFLGCSVLMFFVTASWQVFVLGLVMGLAVGADYSIGSPLLAEFAPSSKRGNYLGILEILWNVGYVVSFLIGYVINSHWPSAWHITLACSLVPALICLLLRHGLPESPRWLISKGRRDEACDVMREAMSTDLASEDFGLEQPEETRYRVLFSQQYIRRTIFAGVSWLCIVLPYFALTMFQARVLTAIGLDNALAGALLGTCVALAGAATGWYLVDRVGRRNLMIGPMFGCSVALFLVSLGHALPVWAAAVCFFGYLFSYGLMSILTGIYPEEVFPTSVRTSGVGLSSSISRIGAAAGTFLLPISLQHLGLGWSMAAMGLVSLLGGVISIMWAPETNGRTLSETGGATSAALRAAPALRPSPS</sequence>
<comment type="subcellular location">
    <subcellularLocation>
        <location evidence="1">Cell membrane</location>
        <topology evidence="1">Multi-pass membrane protein</topology>
    </subcellularLocation>
</comment>
<comment type="similarity">
    <text evidence="2">Belongs to the major facilitator superfamily. Sugar transporter (TC 2.A.1.1) family.</text>
</comment>
<feature type="transmembrane region" description="Helical" evidence="6">
    <location>
        <begin position="379"/>
        <end position="401"/>
    </location>
</feature>